<evidence type="ECO:0000256" key="8">
    <source>
        <dbReference type="SAM" id="MobiDB-lite"/>
    </source>
</evidence>
<sequence length="409" mass="41157">MTNELPGVIGGRYETRALIGRGATARVYRAVDRELGREVAVKLYDSHGVAVEQLRRAREKSLLASVQHPGIVALFDSGAEGDSPYLVMQLIDGENLAERLCAGPFTAEEVSGLAVRLADALAHVHGRNIVHRDLKPANVLLGPDGPVITDFGIAHALDSTRITGTGLVTGTAAYLAPEQILGEVPGPPADVYALGLILLECLTARLEFPGALAESALARLHRAPRVPDGTPDALADTLTRMTAREPADRPGAEEIPRLLRALPTAAAPSVAPPSVAPPSVAPPGGRRRVPAAAGGLVTVAAAAVLAVVFTSPADSGTTRVPLPAAAPPTSSSAVPPSSTGSPASVVVVASSPAAKPVTAGVVDVAHPKPGPAKPAGGPVTPDGGPVKPGGGPRPAAGKAVGPQGAAGRP</sequence>
<feature type="region of interest" description="Disordered" evidence="8">
    <location>
        <begin position="313"/>
        <end position="343"/>
    </location>
</feature>
<dbReference type="PROSITE" id="PS50011">
    <property type="entry name" value="PROTEIN_KINASE_DOM"/>
    <property type="match status" value="1"/>
</dbReference>
<gene>
    <name evidence="10" type="ORF">DV20_12185</name>
</gene>
<dbReference type="GO" id="GO:0004674">
    <property type="term" value="F:protein serine/threonine kinase activity"/>
    <property type="evidence" value="ECO:0007669"/>
    <property type="project" value="UniProtKB-KW"/>
</dbReference>
<dbReference type="RefSeq" id="WP_043779384.1">
    <property type="nucleotide sequence ID" value="NZ_JMQI01000024.1"/>
</dbReference>
<dbReference type="CDD" id="cd14014">
    <property type="entry name" value="STKc_PknB_like"/>
    <property type="match status" value="1"/>
</dbReference>
<evidence type="ECO:0000256" key="4">
    <source>
        <dbReference type="ARBA" id="ARBA00022741"/>
    </source>
</evidence>
<proteinExistence type="predicted"/>
<dbReference type="PROSITE" id="PS00108">
    <property type="entry name" value="PROTEIN_KINASE_ST"/>
    <property type="match status" value="1"/>
</dbReference>
<name>A0A066UD42_9PSEU</name>
<dbReference type="EMBL" id="JMQI01000024">
    <property type="protein sequence ID" value="KDN22133.1"/>
    <property type="molecule type" value="Genomic_DNA"/>
</dbReference>
<accession>A0A066UD42</accession>
<feature type="region of interest" description="Disordered" evidence="8">
    <location>
        <begin position="266"/>
        <end position="286"/>
    </location>
</feature>
<feature type="binding site" evidence="7">
    <location>
        <position position="42"/>
    </location>
    <ligand>
        <name>ATP</name>
        <dbReference type="ChEBI" id="CHEBI:30616"/>
    </ligand>
</feature>
<keyword evidence="2 10" id="KW-0723">Serine/threonine-protein kinase</keyword>
<organism evidence="10 11">
    <name type="scientific">Amycolatopsis rifamycinica</name>
    <dbReference type="NCBI Taxonomy" id="287986"/>
    <lineage>
        <taxon>Bacteria</taxon>
        <taxon>Bacillati</taxon>
        <taxon>Actinomycetota</taxon>
        <taxon>Actinomycetes</taxon>
        <taxon>Pseudonocardiales</taxon>
        <taxon>Pseudonocardiaceae</taxon>
        <taxon>Amycolatopsis</taxon>
    </lineage>
</organism>
<dbReference type="eggNOG" id="COG0515">
    <property type="taxonomic scope" value="Bacteria"/>
</dbReference>
<feature type="compositionally biased region" description="Low complexity" evidence="8">
    <location>
        <begin position="393"/>
        <end position="402"/>
    </location>
</feature>
<dbReference type="InterPro" id="IPR008271">
    <property type="entry name" value="Ser/Thr_kinase_AS"/>
</dbReference>
<feature type="compositionally biased region" description="Pro residues" evidence="8">
    <location>
        <begin position="270"/>
        <end position="281"/>
    </location>
</feature>
<dbReference type="SUPFAM" id="SSF56112">
    <property type="entry name" value="Protein kinase-like (PK-like)"/>
    <property type="match status" value="1"/>
</dbReference>
<evidence type="ECO:0000256" key="2">
    <source>
        <dbReference type="ARBA" id="ARBA00022527"/>
    </source>
</evidence>
<dbReference type="PANTHER" id="PTHR43289:SF6">
    <property type="entry name" value="SERINE_THREONINE-PROTEIN KINASE NEKL-3"/>
    <property type="match status" value="1"/>
</dbReference>
<dbReference type="PROSITE" id="PS00107">
    <property type="entry name" value="PROTEIN_KINASE_ATP"/>
    <property type="match status" value="1"/>
</dbReference>
<dbReference type="InterPro" id="IPR011009">
    <property type="entry name" value="Kinase-like_dom_sf"/>
</dbReference>
<comment type="caution">
    <text evidence="10">The sequence shown here is derived from an EMBL/GenBank/DDBJ whole genome shotgun (WGS) entry which is preliminary data.</text>
</comment>
<evidence type="ECO:0000259" key="9">
    <source>
        <dbReference type="PROSITE" id="PS50011"/>
    </source>
</evidence>
<dbReference type="Pfam" id="PF00069">
    <property type="entry name" value="Pkinase"/>
    <property type="match status" value="1"/>
</dbReference>
<dbReference type="OrthoDB" id="9762169at2"/>
<keyword evidence="6 7" id="KW-0067">ATP-binding</keyword>
<dbReference type="Gene3D" id="3.30.200.20">
    <property type="entry name" value="Phosphorylase Kinase, domain 1"/>
    <property type="match status" value="1"/>
</dbReference>
<dbReference type="GO" id="GO:0005524">
    <property type="term" value="F:ATP binding"/>
    <property type="evidence" value="ECO:0007669"/>
    <property type="project" value="UniProtKB-UniRule"/>
</dbReference>
<evidence type="ECO:0000256" key="5">
    <source>
        <dbReference type="ARBA" id="ARBA00022777"/>
    </source>
</evidence>
<evidence type="ECO:0000313" key="10">
    <source>
        <dbReference type="EMBL" id="KDN22133.1"/>
    </source>
</evidence>
<evidence type="ECO:0000256" key="7">
    <source>
        <dbReference type="PROSITE-ProRule" id="PRU10141"/>
    </source>
</evidence>
<evidence type="ECO:0000256" key="6">
    <source>
        <dbReference type="ARBA" id="ARBA00022840"/>
    </source>
</evidence>
<dbReference type="AlphaFoldDB" id="A0A066UD42"/>
<keyword evidence="4 7" id="KW-0547">Nucleotide-binding</keyword>
<dbReference type="Proteomes" id="UP000027345">
    <property type="component" value="Unassembled WGS sequence"/>
</dbReference>
<feature type="region of interest" description="Disordered" evidence="8">
    <location>
        <begin position="363"/>
        <end position="409"/>
    </location>
</feature>
<feature type="domain" description="Protein kinase" evidence="9">
    <location>
        <begin position="13"/>
        <end position="265"/>
    </location>
</feature>
<feature type="compositionally biased region" description="Low complexity" evidence="8">
    <location>
        <begin position="373"/>
        <end position="385"/>
    </location>
</feature>
<evidence type="ECO:0000256" key="3">
    <source>
        <dbReference type="ARBA" id="ARBA00022679"/>
    </source>
</evidence>
<feature type="compositionally biased region" description="Low complexity" evidence="8">
    <location>
        <begin position="320"/>
        <end position="343"/>
    </location>
</feature>
<dbReference type="STRING" id="287986.DV20_12185"/>
<dbReference type="InterPro" id="IPR017441">
    <property type="entry name" value="Protein_kinase_ATP_BS"/>
</dbReference>
<dbReference type="PANTHER" id="PTHR43289">
    <property type="entry name" value="MITOGEN-ACTIVATED PROTEIN KINASE KINASE KINASE 20-RELATED"/>
    <property type="match status" value="1"/>
</dbReference>
<dbReference type="EC" id="2.7.11.1" evidence="1"/>
<dbReference type="SMART" id="SM00220">
    <property type="entry name" value="S_TKc"/>
    <property type="match status" value="1"/>
</dbReference>
<protein>
    <recommendedName>
        <fullName evidence="1">non-specific serine/threonine protein kinase</fullName>
        <ecNumber evidence="1">2.7.11.1</ecNumber>
    </recommendedName>
</protein>
<dbReference type="InterPro" id="IPR000719">
    <property type="entry name" value="Prot_kinase_dom"/>
</dbReference>
<dbReference type="Gene3D" id="1.10.510.10">
    <property type="entry name" value="Transferase(Phosphotransferase) domain 1"/>
    <property type="match status" value="1"/>
</dbReference>
<reference evidence="10 11" key="1">
    <citation type="submission" date="2014-05" db="EMBL/GenBank/DDBJ databases">
        <title>Draft genome sequence of Amycolatopsis rifamycinica DSM 46095.</title>
        <authorList>
            <person name="Lal R."/>
            <person name="Saxena A."/>
            <person name="Kumari R."/>
            <person name="Mukherjee U."/>
            <person name="Singh P."/>
            <person name="Sangwan N."/>
            <person name="Mahato N.K."/>
        </authorList>
    </citation>
    <scope>NUCLEOTIDE SEQUENCE [LARGE SCALE GENOMIC DNA]</scope>
    <source>
        <strain evidence="10 11">DSM 46095</strain>
    </source>
</reference>
<evidence type="ECO:0000256" key="1">
    <source>
        <dbReference type="ARBA" id="ARBA00012513"/>
    </source>
</evidence>
<keyword evidence="5 10" id="KW-0418">Kinase</keyword>
<evidence type="ECO:0000313" key="11">
    <source>
        <dbReference type="Proteomes" id="UP000027345"/>
    </source>
</evidence>
<keyword evidence="11" id="KW-1185">Reference proteome</keyword>
<keyword evidence="3" id="KW-0808">Transferase</keyword>